<dbReference type="GO" id="GO:0004222">
    <property type="term" value="F:metalloendopeptidase activity"/>
    <property type="evidence" value="ECO:0007669"/>
    <property type="project" value="TreeGrafter"/>
</dbReference>
<dbReference type="SUPFAM" id="SSF51261">
    <property type="entry name" value="Duplicated hybrid motif"/>
    <property type="match status" value="1"/>
</dbReference>
<dbReference type="RefSeq" id="WP_005437914.1">
    <property type="nucleotide sequence ID" value="NZ_CM001466.1"/>
</dbReference>
<accession>H8G685</accession>
<sequence length="291" mass="30981">MPTLKRWKKTAAGVAAAALAAAGLTLVSATPAGAAARDGVCQSGEFCYYYNSNHSGSVSDFAGSLGDYGTTQPTCYEYKGPGNGQGLCIKNDAASVWNRSNTKVRVYYNSNYAGAYQDIAPGAKVNLNATLKNNNASHQFNPGSAPAGQFWLPFPCGETWEAGTRTNHSPANAVDFNHYPEDNGWKVYSSAPGTVSKVANTGSTSYGRYIVIDHGSGWQTLYAHLSSQDVSVGQKVTEKTMIGRVGSTGGSTGPHLHYEQKQNGAVKQVKFRDGNPVYWGKKNLARTTNCP</sequence>
<dbReference type="CDD" id="cd12797">
    <property type="entry name" value="M23_peptidase"/>
    <property type="match status" value="1"/>
</dbReference>
<evidence type="ECO:0000256" key="1">
    <source>
        <dbReference type="ARBA" id="ARBA00022729"/>
    </source>
</evidence>
<dbReference type="InterPro" id="IPR050570">
    <property type="entry name" value="Cell_wall_metabolism_enzyme"/>
</dbReference>
<dbReference type="Pfam" id="PF03995">
    <property type="entry name" value="Inhibitor_I36"/>
    <property type="match status" value="1"/>
</dbReference>
<dbReference type="PANTHER" id="PTHR21666:SF289">
    <property type="entry name" value="L-ALA--D-GLU ENDOPEPTIDASE"/>
    <property type="match status" value="1"/>
</dbReference>
<keyword evidence="5" id="KW-1185">Reference proteome</keyword>
<dbReference type="Proteomes" id="UP000004705">
    <property type="component" value="Chromosome"/>
</dbReference>
<dbReference type="InterPro" id="IPR016047">
    <property type="entry name" value="M23ase_b-sheet_dom"/>
</dbReference>
<feature type="chain" id="PRO_5003611898" evidence="2">
    <location>
        <begin position="35"/>
        <end position="291"/>
    </location>
</feature>
<dbReference type="InterPro" id="IPR011055">
    <property type="entry name" value="Dup_hybrid_motif"/>
</dbReference>
<keyword evidence="1 2" id="KW-0732">Signal</keyword>
<dbReference type="HOGENOM" id="CLU_084684_0_0_11"/>
<feature type="domain" description="M23ase beta-sheet core" evidence="3">
    <location>
        <begin position="182"/>
        <end position="265"/>
    </location>
</feature>
<evidence type="ECO:0000259" key="3">
    <source>
        <dbReference type="Pfam" id="PF01551"/>
    </source>
</evidence>
<dbReference type="Pfam" id="PF01551">
    <property type="entry name" value="Peptidase_M23"/>
    <property type="match status" value="1"/>
</dbReference>
<gene>
    <name evidence="4" type="ORF">SacazDRAFT_00262</name>
</gene>
<proteinExistence type="predicted"/>
<dbReference type="EMBL" id="CM001466">
    <property type="protein sequence ID" value="EHY87245.1"/>
    <property type="molecule type" value="Genomic_DNA"/>
</dbReference>
<evidence type="ECO:0000313" key="5">
    <source>
        <dbReference type="Proteomes" id="UP000004705"/>
    </source>
</evidence>
<reference evidence="4 5" key="1">
    <citation type="journal article" date="2012" name="Stand. Genomic Sci.">
        <title>Genome sequence of the soil bacterium Saccharomonospora azurea type strain (NA-128(T)).</title>
        <authorList>
            <person name="Klenk H.P."/>
            <person name="Held B."/>
            <person name="Lucas S."/>
            <person name="Lapidus A."/>
            <person name="Copeland A."/>
            <person name="Hammon N."/>
            <person name="Pitluck S."/>
            <person name="Goodwin L.A."/>
            <person name="Han C."/>
            <person name="Tapia R."/>
            <person name="Brambilla E.M."/>
            <person name="Potter G."/>
            <person name="Land M."/>
            <person name="Ivanova N."/>
            <person name="Rohde M."/>
            <person name="Goker M."/>
            <person name="Detter J.C."/>
            <person name="Kyrpides N.C."/>
            <person name="Woyke T."/>
        </authorList>
    </citation>
    <scope>NUCLEOTIDE SEQUENCE [LARGE SCALE GENOMIC DNA]</scope>
    <source>
        <strain evidence="4 5">NA-128</strain>
    </source>
</reference>
<feature type="signal peptide" evidence="2">
    <location>
        <begin position="1"/>
        <end position="34"/>
    </location>
</feature>
<dbReference type="AlphaFoldDB" id="H8G685"/>
<dbReference type="Gene3D" id="2.70.70.10">
    <property type="entry name" value="Glucose Permease (Domain IIA)"/>
    <property type="match status" value="1"/>
</dbReference>
<evidence type="ECO:0000313" key="4">
    <source>
        <dbReference type="EMBL" id="EHY87245.1"/>
    </source>
</evidence>
<dbReference type="OrthoDB" id="1099523at2"/>
<name>H8G685_9PSEU</name>
<organism evidence="4 5">
    <name type="scientific">Saccharomonospora azurea NA-128</name>
    <dbReference type="NCBI Taxonomy" id="882081"/>
    <lineage>
        <taxon>Bacteria</taxon>
        <taxon>Bacillati</taxon>
        <taxon>Actinomycetota</taxon>
        <taxon>Actinomycetes</taxon>
        <taxon>Pseudonocardiales</taxon>
        <taxon>Pseudonocardiaceae</taxon>
        <taxon>Saccharomonospora</taxon>
    </lineage>
</organism>
<protein>
    <submittedName>
        <fullName evidence="4">Metalloendopeptidase-like membrane protein</fullName>
    </submittedName>
</protein>
<evidence type="ECO:0000256" key="2">
    <source>
        <dbReference type="SAM" id="SignalP"/>
    </source>
</evidence>
<dbReference type="PANTHER" id="PTHR21666">
    <property type="entry name" value="PEPTIDASE-RELATED"/>
    <property type="match status" value="1"/>
</dbReference>